<reference evidence="2" key="2">
    <citation type="submission" date="2015-01" db="EMBL/GenBank/DDBJ databases">
        <title>Evolutionary Origins and Diversification of the Mycorrhizal Mutualists.</title>
        <authorList>
            <consortium name="DOE Joint Genome Institute"/>
            <consortium name="Mycorrhizal Genomics Consortium"/>
            <person name="Kohler A."/>
            <person name="Kuo A."/>
            <person name="Nagy L.G."/>
            <person name="Floudas D."/>
            <person name="Copeland A."/>
            <person name="Barry K.W."/>
            <person name="Cichocki N."/>
            <person name="Veneault-Fourrey C."/>
            <person name="LaButti K."/>
            <person name="Lindquist E.A."/>
            <person name="Lipzen A."/>
            <person name="Lundell T."/>
            <person name="Morin E."/>
            <person name="Murat C."/>
            <person name="Riley R."/>
            <person name="Ohm R."/>
            <person name="Sun H."/>
            <person name="Tunlid A."/>
            <person name="Henrissat B."/>
            <person name="Grigoriev I.V."/>
            <person name="Hibbett D.S."/>
            <person name="Martin F."/>
        </authorList>
    </citation>
    <scope>NUCLEOTIDE SEQUENCE [LARGE SCALE GENOMIC DNA]</scope>
    <source>
        <strain evidence="2">F 1598</strain>
    </source>
</reference>
<name>A0A0C3F8P4_PILCF</name>
<sequence length="118" mass="13402">MPLRAEDAEELADMNGNNTEYDMVTQSATYKHDMDMQDSTVKMKEDAIKARDVALGPKKDHHRATVYKRRKPLTNGSKVVRDELDDYGIMRKNIVLRNKDPPIVTGMSRTAFSRDGMG</sequence>
<keyword evidence="2" id="KW-1185">Reference proteome</keyword>
<dbReference type="AlphaFoldDB" id="A0A0C3F8P4"/>
<dbReference type="Proteomes" id="UP000054166">
    <property type="component" value="Unassembled WGS sequence"/>
</dbReference>
<gene>
    <name evidence="1" type="ORF">PILCRDRAFT_91663</name>
</gene>
<dbReference type="HOGENOM" id="CLU_2074051_0_0_1"/>
<reference evidence="1 2" key="1">
    <citation type="submission" date="2014-04" db="EMBL/GenBank/DDBJ databases">
        <authorList>
            <consortium name="DOE Joint Genome Institute"/>
            <person name="Kuo A."/>
            <person name="Tarkka M."/>
            <person name="Buscot F."/>
            <person name="Kohler A."/>
            <person name="Nagy L.G."/>
            <person name="Floudas D."/>
            <person name="Copeland A."/>
            <person name="Barry K.W."/>
            <person name="Cichocki N."/>
            <person name="Veneault-Fourrey C."/>
            <person name="LaButti K."/>
            <person name="Lindquist E.A."/>
            <person name="Lipzen A."/>
            <person name="Lundell T."/>
            <person name="Morin E."/>
            <person name="Murat C."/>
            <person name="Sun H."/>
            <person name="Tunlid A."/>
            <person name="Henrissat B."/>
            <person name="Grigoriev I.V."/>
            <person name="Hibbett D.S."/>
            <person name="Martin F."/>
            <person name="Nordberg H.P."/>
            <person name="Cantor M.N."/>
            <person name="Hua S.X."/>
        </authorList>
    </citation>
    <scope>NUCLEOTIDE SEQUENCE [LARGE SCALE GENOMIC DNA]</scope>
    <source>
        <strain evidence="1 2">F 1598</strain>
    </source>
</reference>
<organism evidence="1 2">
    <name type="scientific">Piloderma croceum (strain F 1598)</name>
    <dbReference type="NCBI Taxonomy" id="765440"/>
    <lineage>
        <taxon>Eukaryota</taxon>
        <taxon>Fungi</taxon>
        <taxon>Dikarya</taxon>
        <taxon>Basidiomycota</taxon>
        <taxon>Agaricomycotina</taxon>
        <taxon>Agaricomycetes</taxon>
        <taxon>Agaricomycetidae</taxon>
        <taxon>Atheliales</taxon>
        <taxon>Atheliaceae</taxon>
        <taxon>Piloderma</taxon>
    </lineage>
</organism>
<proteinExistence type="predicted"/>
<accession>A0A0C3F8P4</accession>
<protein>
    <submittedName>
        <fullName evidence="1">Uncharacterized protein</fullName>
    </submittedName>
</protein>
<dbReference type="EMBL" id="KN833036">
    <property type="protein sequence ID" value="KIM76254.1"/>
    <property type="molecule type" value="Genomic_DNA"/>
</dbReference>
<evidence type="ECO:0000313" key="1">
    <source>
        <dbReference type="EMBL" id="KIM76254.1"/>
    </source>
</evidence>
<evidence type="ECO:0000313" key="2">
    <source>
        <dbReference type="Proteomes" id="UP000054166"/>
    </source>
</evidence>
<dbReference type="InParanoid" id="A0A0C3F8P4"/>